<dbReference type="Pfam" id="PF08352">
    <property type="entry name" value="oligo_HPY"/>
    <property type="match status" value="1"/>
</dbReference>
<sequence>MRLPRKFAVWFPLAIVGAVVLLALAAPILPLPDPVRQDIAHRLSGSIPGSPLGRDEFGRDVLSRLIWGARSSLAVAFASALIAGVVGTALGLLAGWFRGLVELFSLRSMDIILCFPHVLLALLVVTLLGPGIGTLILVLSVVYLPGFARVTYAEVLSARSHDYVEAVRALGAPTGRILLRTVLPNVAGPILVQVSLAVASAVVLESGLSFLGLGVVPPSPSWGLMIRGARATMEQAPLLLLWPCLALTVTILGMNLLCDALRDAVDPRTPAARTRLRVVDRLLPGLVPPAPVRADTVLEVQGLTVEIATPRGAIRPVQDVSLTVRAGETLAVVGESGSGKSVTATAVMGLLPPAARPVAGAAWLGEQDLLRLSEEKLRQLRGGPMAMVFQDPMSSLNPVHRVGDQVAEAILAHQPRLGAAAARERVLELFRQVGIADPERRVRTFPHEMSGGMRQRVMIAMALANKPRLLIADEPTTALDVTVQAQILDLLAQLQRDTGTAMIFITHSLGVVAEIADTVAVMYAGQVVEQGRVAQVFAQPLHPYTRALLDAVPEGDTQPEGIPGVVPPPYAFPVGCRFAARCGFRRPACESAPVPLDEAAGNREVRCVRWRELDLTPREAVA</sequence>
<dbReference type="InterPro" id="IPR035906">
    <property type="entry name" value="MetI-like_sf"/>
</dbReference>
<proteinExistence type="inferred from homology"/>
<feature type="domain" description="ABC transporter" evidence="12">
    <location>
        <begin position="292"/>
        <end position="549"/>
    </location>
</feature>
<keyword evidence="6 11" id="KW-0812">Transmembrane</keyword>
<accession>A0ABV6JZA4</accession>
<evidence type="ECO:0000256" key="5">
    <source>
        <dbReference type="ARBA" id="ARBA00022475"/>
    </source>
</evidence>
<feature type="transmembrane region" description="Helical" evidence="11">
    <location>
        <begin position="7"/>
        <end position="29"/>
    </location>
</feature>
<evidence type="ECO:0000259" key="13">
    <source>
        <dbReference type="PROSITE" id="PS50928"/>
    </source>
</evidence>
<organism evidence="14 15">
    <name type="scientific">Roseomonas elaeocarpi</name>
    <dbReference type="NCBI Taxonomy" id="907779"/>
    <lineage>
        <taxon>Bacteria</taxon>
        <taxon>Pseudomonadati</taxon>
        <taxon>Pseudomonadota</taxon>
        <taxon>Alphaproteobacteria</taxon>
        <taxon>Acetobacterales</taxon>
        <taxon>Roseomonadaceae</taxon>
        <taxon>Roseomonas</taxon>
    </lineage>
</organism>
<keyword evidence="10 11" id="KW-0472">Membrane</keyword>
<dbReference type="PROSITE" id="PS00211">
    <property type="entry name" value="ABC_TRANSPORTER_1"/>
    <property type="match status" value="1"/>
</dbReference>
<dbReference type="InterPro" id="IPR027417">
    <property type="entry name" value="P-loop_NTPase"/>
</dbReference>
<comment type="caution">
    <text evidence="14">The sequence shown here is derived from an EMBL/GenBank/DDBJ whole genome shotgun (WGS) entry which is preliminary data.</text>
</comment>
<evidence type="ECO:0000256" key="4">
    <source>
        <dbReference type="ARBA" id="ARBA00022448"/>
    </source>
</evidence>
<evidence type="ECO:0000256" key="1">
    <source>
        <dbReference type="ARBA" id="ARBA00004417"/>
    </source>
</evidence>
<dbReference type="RefSeq" id="WP_377045609.1">
    <property type="nucleotide sequence ID" value="NZ_JBHLUN010000011.1"/>
</dbReference>
<feature type="transmembrane region" description="Helical" evidence="11">
    <location>
        <begin position="237"/>
        <end position="257"/>
    </location>
</feature>
<evidence type="ECO:0000259" key="12">
    <source>
        <dbReference type="PROSITE" id="PS50893"/>
    </source>
</evidence>
<evidence type="ECO:0000256" key="11">
    <source>
        <dbReference type="RuleBase" id="RU363032"/>
    </source>
</evidence>
<reference evidence="14 15" key="1">
    <citation type="submission" date="2024-09" db="EMBL/GenBank/DDBJ databases">
        <authorList>
            <person name="Sun Q."/>
            <person name="Mori K."/>
        </authorList>
    </citation>
    <scope>NUCLEOTIDE SEQUENCE [LARGE SCALE GENOMIC DNA]</scope>
    <source>
        <strain evidence="14 15">TBRC 5777</strain>
    </source>
</reference>
<dbReference type="SUPFAM" id="SSF161098">
    <property type="entry name" value="MetI-like"/>
    <property type="match status" value="1"/>
</dbReference>
<dbReference type="Pfam" id="PF00005">
    <property type="entry name" value="ABC_tran"/>
    <property type="match status" value="1"/>
</dbReference>
<dbReference type="SUPFAM" id="SSF52540">
    <property type="entry name" value="P-loop containing nucleoside triphosphate hydrolases"/>
    <property type="match status" value="1"/>
</dbReference>
<dbReference type="Pfam" id="PF00528">
    <property type="entry name" value="BPD_transp_1"/>
    <property type="match status" value="1"/>
</dbReference>
<dbReference type="SMART" id="SM00382">
    <property type="entry name" value="AAA"/>
    <property type="match status" value="1"/>
</dbReference>
<keyword evidence="5" id="KW-1003">Cell membrane</keyword>
<evidence type="ECO:0000256" key="6">
    <source>
        <dbReference type="ARBA" id="ARBA00022692"/>
    </source>
</evidence>
<dbReference type="InterPro" id="IPR000515">
    <property type="entry name" value="MetI-like"/>
</dbReference>
<evidence type="ECO:0000256" key="3">
    <source>
        <dbReference type="ARBA" id="ARBA00005417"/>
    </source>
</evidence>
<feature type="transmembrane region" description="Helical" evidence="11">
    <location>
        <begin position="118"/>
        <end position="144"/>
    </location>
</feature>
<dbReference type="EMBL" id="JBHLUN010000011">
    <property type="protein sequence ID" value="MFC0409858.1"/>
    <property type="molecule type" value="Genomic_DNA"/>
</dbReference>
<feature type="transmembrane region" description="Helical" evidence="11">
    <location>
        <begin position="190"/>
        <end position="216"/>
    </location>
</feature>
<keyword evidence="7" id="KW-0547">Nucleotide-binding</keyword>
<keyword evidence="4 11" id="KW-0813">Transport</keyword>
<comment type="similarity">
    <text evidence="3">Belongs to the ABC transporter superfamily.</text>
</comment>
<dbReference type="InterPro" id="IPR003593">
    <property type="entry name" value="AAA+_ATPase"/>
</dbReference>
<gene>
    <name evidence="14" type="ORF">ACFFGY_16525</name>
</gene>
<comment type="similarity">
    <text evidence="11">Belongs to the binding-protein-dependent transport system permease family.</text>
</comment>
<dbReference type="CDD" id="cd03257">
    <property type="entry name" value="ABC_NikE_OppD_transporters"/>
    <property type="match status" value="1"/>
</dbReference>
<keyword evidence="9 11" id="KW-1133">Transmembrane helix</keyword>
<dbReference type="Proteomes" id="UP001589865">
    <property type="component" value="Unassembled WGS sequence"/>
</dbReference>
<dbReference type="Gene3D" id="3.40.50.300">
    <property type="entry name" value="P-loop containing nucleotide triphosphate hydrolases"/>
    <property type="match status" value="1"/>
</dbReference>
<keyword evidence="15" id="KW-1185">Reference proteome</keyword>
<feature type="domain" description="ABC transmembrane type-1" evidence="13">
    <location>
        <begin position="69"/>
        <end position="258"/>
    </location>
</feature>
<protein>
    <submittedName>
        <fullName evidence="14">Dipeptide/oligopeptide/nickel ABC transporter permease/ATP-binding protein</fullName>
    </submittedName>
</protein>
<dbReference type="InterPro" id="IPR013563">
    <property type="entry name" value="Oligopep_ABC_C"/>
</dbReference>
<evidence type="ECO:0000256" key="8">
    <source>
        <dbReference type="ARBA" id="ARBA00022840"/>
    </source>
</evidence>
<dbReference type="NCBIfam" id="TIGR01727">
    <property type="entry name" value="oligo_HPY"/>
    <property type="match status" value="1"/>
</dbReference>
<evidence type="ECO:0000256" key="2">
    <source>
        <dbReference type="ARBA" id="ARBA00004651"/>
    </source>
</evidence>
<dbReference type="InterPro" id="IPR017871">
    <property type="entry name" value="ABC_transporter-like_CS"/>
</dbReference>
<dbReference type="PANTHER" id="PTHR43297:SF2">
    <property type="entry name" value="DIPEPTIDE TRANSPORT ATP-BINDING PROTEIN DPPD"/>
    <property type="match status" value="1"/>
</dbReference>
<dbReference type="Gene3D" id="1.10.3720.10">
    <property type="entry name" value="MetI-like"/>
    <property type="match status" value="1"/>
</dbReference>
<evidence type="ECO:0000313" key="14">
    <source>
        <dbReference type="EMBL" id="MFC0409858.1"/>
    </source>
</evidence>
<dbReference type="InterPro" id="IPR003439">
    <property type="entry name" value="ABC_transporter-like_ATP-bd"/>
</dbReference>
<dbReference type="PROSITE" id="PS50893">
    <property type="entry name" value="ABC_TRANSPORTER_2"/>
    <property type="match status" value="1"/>
</dbReference>
<name>A0ABV6JZA4_9PROT</name>
<evidence type="ECO:0000256" key="10">
    <source>
        <dbReference type="ARBA" id="ARBA00023136"/>
    </source>
</evidence>
<keyword evidence="8" id="KW-0067">ATP-binding</keyword>
<feature type="transmembrane region" description="Helical" evidence="11">
    <location>
        <begin position="73"/>
        <end position="97"/>
    </location>
</feature>
<dbReference type="PANTHER" id="PTHR43297">
    <property type="entry name" value="OLIGOPEPTIDE TRANSPORT ATP-BINDING PROTEIN APPD"/>
    <property type="match status" value="1"/>
</dbReference>
<dbReference type="InterPro" id="IPR050388">
    <property type="entry name" value="ABC_Ni/Peptide_Import"/>
</dbReference>
<evidence type="ECO:0000256" key="7">
    <source>
        <dbReference type="ARBA" id="ARBA00022741"/>
    </source>
</evidence>
<dbReference type="CDD" id="cd06261">
    <property type="entry name" value="TM_PBP2"/>
    <property type="match status" value="1"/>
</dbReference>
<evidence type="ECO:0000313" key="15">
    <source>
        <dbReference type="Proteomes" id="UP001589865"/>
    </source>
</evidence>
<dbReference type="PROSITE" id="PS50928">
    <property type="entry name" value="ABC_TM1"/>
    <property type="match status" value="1"/>
</dbReference>
<evidence type="ECO:0000256" key="9">
    <source>
        <dbReference type="ARBA" id="ARBA00022989"/>
    </source>
</evidence>
<comment type="subcellular location">
    <subcellularLocation>
        <location evidence="1">Cell inner membrane</location>
        <topology evidence="1">Peripheral membrane protein</topology>
    </subcellularLocation>
    <subcellularLocation>
        <location evidence="2 11">Cell membrane</location>
        <topology evidence="2 11">Multi-pass membrane protein</topology>
    </subcellularLocation>
</comment>